<dbReference type="AlphaFoldDB" id="A0A1Y5QB55"/>
<dbReference type="EMBL" id="FLTS01000001">
    <property type="protein sequence ID" value="SBV37374.1"/>
    <property type="molecule type" value="Genomic_DNA"/>
</dbReference>
<evidence type="ECO:0008006" key="3">
    <source>
        <dbReference type="Google" id="ProtNLM"/>
    </source>
</evidence>
<protein>
    <recommendedName>
        <fullName evidence="3">DUF3348 domain-containing protein</fullName>
    </recommendedName>
</protein>
<accession>A0A1Y5QB55</accession>
<dbReference type="InterPro" id="IPR021783">
    <property type="entry name" value="DUF3348"/>
</dbReference>
<evidence type="ECO:0000256" key="1">
    <source>
        <dbReference type="SAM" id="MobiDB-lite"/>
    </source>
</evidence>
<sequence>MAKASSRAPVLGPAFIRLLARFGDADLPRTPPVLTERLAQWFDWNRAITLSRALDGRLPDAEAGADFDDAHDAECARVRRGLLDAIDADIDLAPPRRKDAGAAAIDPAFLPYRQHCLALQRAMQAATGQLRGRLRDMLARQSPAKARLAEVDAVMEATLSPREQALLAIVPGLLGQHFQRLRDAGAPDTSADAEASDDNIPATPAGPWLARFRQDMRTALLAELEIRFHPIDGLLAALRTR</sequence>
<gene>
    <name evidence="2" type="ORF">STPYR_12304</name>
</gene>
<reference evidence="2" key="1">
    <citation type="submission" date="2016-03" db="EMBL/GenBank/DDBJ databases">
        <authorList>
            <person name="Ploux O."/>
        </authorList>
    </citation>
    <scope>NUCLEOTIDE SEQUENCE</scope>
    <source>
        <strain evidence="2">UC10</strain>
    </source>
</reference>
<organism evidence="2">
    <name type="scientific">uncultured Stenotrophomonas sp</name>
    <dbReference type="NCBI Taxonomy" id="165438"/>
    <lineage>
        <taxon>Bacteria</taxon>
        <taxon>Pseudomonadati</taxon>
        <taxon>Pseudomonadota</taxon>
        <taxon>Gammaproteobacteria</taxon>
        <taxon>Lysobacterales</taxon>
        <taxon>Lysobacteraceae</taxon>
        <taxon>Stenotrophomonas</taxon>
        <taxon>environmental samples</taxon>
    </lineage>
</organism>
<evidence type="ECO:0000313" key="2">
    <source>
        <dbReference type="EMBL" id="SBV37374.1"/>
    </source>
</evidence>
<dbReference type="Pfam" id="PF11828">
    <property type="entry name" value="DUF3348"/>
    <property type="match status" value="1"/>
</dbReference>
<proteinExistence type="predicted"/>
<feature type="region of interest" description="Disordered" evidence="1">
    <location>
        <begin position="183"/>
        <end position="206"/>
    </location>
</feature>
<name>A0A1Y5QB55_9GAMM</name>